<dbReference type="PROSITE" id="PS51900">
    <property type="entry name" value="CB"/>
    <property type="match status" value="1"/>
</dbReference>
<dbReference type="InterPro" id="IPR013762">
    <property type="entry name" value="Integrase-like_cat_sf"/>
</dbReference>
<feature type="domain" description="Tyr recombinase" evidence="6">
    <location>
        <begin position="169"/>
        <end position="362"/>
    </location>
</feature>
<evidence type="ECO:0000256" key="4">
    <source>
        <dbReference type="ARBA" id="ARBA00023172"/>
    </source>
</evidence>
<organism evidence="8 9">
    <name type="scientific">Candidatus Enterococcus moelleringii</name>
    <dbReference type="NCBI Taxonomy" id="2815325"/>
    <lineage>
        <taxon>Bacteria</taxon>
        <taxon>Bacillati</taxon>
        <taxon>Bacillota</taxon>
        <taxon>Bacilli</taxon>
        <taxon>Lactobacillales</taxon>
        <taxon>Enterococcaceae</taxon>
        <taxon>Enterococcus</taxon>
    </lineage>
</organism>
<dbReference type="InterPro" id="IPR010998">
    <property type="entry name" value="Integrase_recombinase_N"/>
</dbReference>
<dbReference type="EMBL" id="JAFREM010000055">
    <property type="protein sequence ID" value="MBO1308895.1"/>
    <property type="molecule type" value="Genomic_DNA"/>
</dbReference>
<evidence type="ECO:0000313" key="8">
    <source>
        <dbReference type="EMBL" id="MBO1308895.1"/>
    </source>
</evidence>
<evidence type="ECO:0000256" key="2">
    <source>
        <dbReference type="ARBA" id="ARBA00022908"/>
    </source>
</evidence>
<proteinExistence type="inferred from homology"/>
<keyword evidence="3 5" id="KW-0238">DNA-binding</keyword>
<comment type="similarity">
    <text evidence="1">Belongs to the 'phage' integrase family.</text>
</comment>
<feature type="domain" description="Core-binding (CB)" evidence="7">
    <location>
        <begin position="66"/>
        <end position="148"/>
    </location>
</feature>
<keyword evidence="9" id="KW-1185">Reference proteome</keyword>
<dbReference type="PANTHER" id="PTHR30349:SF64">
    <property type="entry name" value="PROPHAGE INTEGRASE INTD-RELATED"/>
    <property type="match status" value="1"/>
</dbReference>
<sequence>MPRRGENIYKRKDGRWEGRYHIGRKSNGRLRYGYVYGKSYREVKDKIGPLRKKMELLAHYHAVGGMTYQEWMSLWLSEVQDTVKESTFSSYSYKVQQYLLPHLAELSLSEITEEHVQKVVKHWLEDGLSVSSVKLIVGLLSRTLKAAEGKGKIARNPCKEVKLPKGKKKKVRALSKLEQKRLEKVVAKEKGDNGLPAILAMHTGMRIGEIAALKWENVLFDQNLILVESTYQRVSVADTNQTVLHYGSVKSASSCRVIPMSDKIRKDLQAKKLKADNEFVFSVNGKPCEPRLLTYHFHQIRKKAKLEDVHFHQLRHTFATRCLESGADIPSVSALLGHSSTQMTLDIYSDSMLEQRIIAISSMERALA</sequence>
<dbReference type="InterPro" id="IPR002104">
    <property type="entry name" value="Integrase_catalytic"/>
</dbReference>
<dbReference type="RefSeq" id="WP_207675884.1">
    <property type="nucleotide sequence ID" value="NZ_JAFREM010000055.1"/>
</dbReference>
<evidence type="ECO:0000313" key="9">
    <source>
        <dbReference type="Proteomes" id="UP000664601"/>
    </source>
</evidence>
<keyword evidence="4" id="KW-0233">DNA recombination</keyword>
<dbReference type="Pfam" id="PF14659">
    <property type="entry name" value="Phage_int_SAM_3"/>
    <property type="match status" value="1"/>
</dbReference>
<reference evidence="8 9" key="1">
    <citation type="submission" date="2021-03" db="EMBL/GenBank/DDBJ databases">
        <title>Enterococcal diversity collection.</title>
        <authorList>
            <person name="Gilmore M.S."/>
            <person name="Schwartzman J."/>
            <person name="Van Tyne D."/>
            <person name="Martin M."/>
            <person name="Earl A.M."/>
            <person name="Manson A.L."/>
            <person name="Straub T."/>
            <person name="Salamzade R."/>
            <person name="Saavedra J."/>
            <person name="Lebreton F."/>
            <person name="Prichula J."/>
            <person name="Schaufler K."/>
            <person name="Gaca A."/>
            <person name="Sgardioli B."/>
            <person name="Wagenaar J."/>
            <person name="Strong T."/>
        </authorList>
    </citation>
    <scope>NUCLEOTIDE SEQUENCE [LARGE SCALE GENOMIC DNA]</scope>
    <source>
        <strain evidence="8 9">669A</strain>
    </source>
</reference>
<dbReference type="InterPro" id="IPR044068">
    <property type="entry name" value="CB"/>
</dbReference>
<dbReference type="CDD" id="cd01189">
    <property type="entry name" value="INT_ICEBs1_C_like"/>
    <property type="match status" value="1"/>
</dbReference>
<dbReference type="Gene3D" id="1.10.150.130">
    <property type="match status" value="1"/>
</dbReference>
<dbReference type="InterPro" id="IPR004107">
    <property type="entry name" value="Integrase_SAM-like_N"/>
</dbReference>
<dbReference type="SUPFAM" id="SSF56349">
    <property type="entry name" value="DNA breaking-rejoining enzymes"/>
    <property type="match status" value="1"/>
</dbReference>
<name>A0ABS3LIH2_9ENTE</name>
<evidence type="ECO:0000256" key="1">
    <source>
        <dbReference type="ARBA" id="ARBA00008857"/>
    </source>
</evidence>
<gene>
    <name evidence="8" type="ORF">JZO70_22190</name>
</gene>
<protein>
    <submittedName>
        <fullName evidence="8">Site-specific integrase</fullName>
    </submittedName>
</protein>
<dbReference type="Pfam" id="PF00589">
    <property type="entry name" value="Phage_integrase"/>
    <property type="match status" value="1"/>
</dbReference>
<dbReference type="InterPro" id="IPR050090">
    <property type="entry name" value="Tyrosine_recombinase_XerCD"/>
</dbReference>
<dbReference type="Proteomes" id="UP000664601">
    <property type="component" value="Unassembled WGS sequence"/>
</dbReference>
<comment type="caution">
    <text evidence="8">The sequence shown here is derived from an EMBL/GenBank/DDBJ whole genome shotgun (WGS) entry which is preliminary data.</text>
</comment>
<accession>A0ABS3LIH2</accession>
<dbReference type="Gene3D" id="1.10.443.10">
    <property type="entry name" value="Intergrase catalytic core"/>
    <property type="match status" value="1"/>
</dbReference>
<dbReference type="PANTHER" id="PTHR30349">
    <property type="entry name" value="PHAGE INTEGRASE-RELATED"/>
    <property type="match status" value="1"/>
</dbReference>
<keyword evidence="2" id="KW-0229">DNA integration</keyword>
<evidence type="ECO:0000259" key="6">
    <source>
        <dbReference type="PROSITE" id="PS51898"/>
    </source>
</evidence>
<evidence type="ECO:0000259" key="7">
    <source>
        <dbReference type="PROSITE" id="PS51900"/>
    </source>
</evidence>
<dbReference type="InterPro" id="IPR011010">
    <property type="entry name" value="DNA_brk_join_enz"/>
</dbReference>
<evidence type="ECO:0000256" key="3">
    <source>
        <dbReference type="ARBA" id="ARBA00023125"/>
    </source>
</evidence>
<evidence type="ECO:0000256" key="5">
    <source>
        <dbReference type="PROSITE-ProRule" id="PRU01248"/>
    </source>
</evidence>
<dbReference type="PROSITE" id="PS51898">
    <property type="entry name" value="TYR_RECOMBINASE"/>
    <property type="match status" value="1"/>
</dbReference>